<dbReference type="Proteomes" id="UP000441208">
    <property type="component" value="Unassembled WGS sequence"/>
</dbReference>
<dbReference type="EMBL" id="QXGB01001224">
    <property type="protein sequence ID" value="KAE9194615.1"/>
    <property type="molecule type" value="Genomic_DNA"/>
</dbReference>
<reference evidence="11 12" key="1">
    <citation type="submission" date="2018-08" db="EMBL/GenBank/DDBJ databases">
        <title>Genomic investigation of the strawberry pathogen Phytophthora fragariae indicates pathogenicity is determined by transcriptional variation in three key races.</title>
        <authorList>
            <person name="Adams T.M."/>
            <person name="Armitage A.D."/>
            <person name="Sobczyk M.K."/>
            <person name="Bates H.J."/>
            <person name="Dunwell J.M."/>
            <person name="Nellist C.F."/>
            <person name="Harrison R.J."/>
        </authorList>
    </citation>
    <scope>NUCLEOTIDE SEQUENCE [LARGE SCALE GENOMIC DNA]</scope>
    <source>
        <strain evidence="9 13">A4</strain>
        <strain evidence="8 14">BC-1</strain>
        <strain evidence="7 18">BC-23</strain>
        <strain evidence="6 12">NOV-27</strain>
        <strain evidence="5 15">NOV-5</strain>
        <strain evidence="3 16">NOV-71</strain>
        <strain evidence="10 19">NOV-77</strain>
        <strain evidence="1 11">NOV-9</strain>
        <strain evidence="4 20">ONT-3</strain>
        <strain evidence="2 17">SCRP245</strain>
    </source>
</reference>
<comment type="caution">
    <text evidence="1">The sequence shown here is derived from an EMBL/GenBank/DDBJ whole genome shotgun (WGS) entry which is preliminary data.</text>
</comment>
<dbReference type="Proteomes" id="UP000486351">
    <property type="component" value="Unassembled WGS sequence"/>
</dbReference>
<dbReference type="EMBL" id="QXGF01001279">
    <property type="protein sequence ID" value="KAE8931154.1"/>
    <property type="molecule type" value="Genomic_DNA"/>
</dbReference>
<organism evidence="1 11">
    <name type="scientific">Phytophthora fragariae</name>
    <dbReference type="NCBI Taxonomy" id="53985"/>
    <lineage>
        <taxon>Eukaryota</taxon>
        <taxon>Sar</taxon>
        <taxon>Stramenopiles</taxon>
        <taxon>Oomycota</taxon>
        <taxon>Peronosporomycetes</taxon>
        <taxon>Peronosporales</taxon>
        <taxon>Peronosporaceae</taxon>
        <taxon>Phytophthora</taxon>
    </lineage>
</organism>
<accession>A0A6A3EBM4</accession>
<dbReference type="EMBL" id="QXFZ01000465">
    <property type="protein sequence ID" value="KAE9115338.1"/>
    <property type="molecule type" value="Genomic_DNA"/>
</dbReference>
<proteinExistence type="predicted"/>
<evidence type="ECO:0000313" key="11">
    <source>
        <dbReference type="Proteomes" id="UP000429523"/>
    </source>
</evidence>
<gene>
    <name evidence="9" type="ORF">PF001_g16859</name>
    <name evidence="8" type="ORF">PF002_g11145</name>
    <name evidence="7" type="ORF">PF004_g16623</name>
    <name evidence="6" type="ORF">PF005_g17613</name>
    <name evidence="5" type="ORF">PF006_g16614</name>
    <name evidence="3" type="ORF">PF007_g10062</name>
    <name evidence="10" type="ORF">PF008_g15802</name>
    <name evidence="1" type="ORF">PF009_g18778</name>
    <name evidence="4" type="ORF">PF010_g9360</name>
    <name evidence="2" type="ORF">PF011_g16545</name>
</gene>
<evidence type="ECO:0000313" key="18">
    <source>
        <dbReference type="Proteomes" id="UP000476176"/>
    </source>
</evidence>
<dbReference type="EMBL" id="QXFW01001191">
    <property type="protein sequence ID" value="KAE8994927.1"/>
    <property type="molecule type" value="Genomic_DNA"/>
</dbReference>
<evidence type="ECO:0000313" key="20">
    <source>
        <dbReference type="Proteomes" id="UP000488956"/>
    </source>
</evidence>
<dbReference type="Proteomes" id="UP000437068">
    <property type="component" value="Unassembled WGS sequence"/>
</dbReference>
<evidence type="ECO:0000313" key="5">
    <source>
        <dbReference type="EMBL" id="KAE9126919.1"/>
    </source>
</evidence>
<evidence type="ECO:0000313" key="14">
    <source>
        <dbReference type="Proteomes" id="UP000440367"/>
    </source>
</evidence>
<evidence type="ECO:0000313" key="16">
    <source>
        <dbReference type="Proteomes" id="UP000441208"/>
    </source>
</evidence>
<keyword evidence="12" id="KW-1185">Reference proteome</keyword>
<evidence type="ECO:0000313" key="13">
    <source>
        <dbReference type="Proteomes" id="UP000437068"/>
    </source>
</evidence>
<name>A0A6A3EBM4_9STRA</name>
<dbReference type="EMBL" id="QXFX01000446">
    <property type="protein sequence ID" value="KAE9115359.1"/>
    <property type="molecule type" value="Genomic_DNA"/>
</dbReference>
<dbReference type="Proteomes" id="UP000440367">
    <property type="component" value="Unassembled WGS sequence"/>
</dbReference>
<dbReference type="Proteomes" id="UP000460718">
    <property type="component" value="Unassembled WGS sequence"/>
</dbReference>
<evidence type="ECO:0000313" key="7">
    <source>
        <dbReference type="EMBL" id="KAE9208940.1"/>
    </source>
</evidence>
<evidence type="ECO:0000313" key="15">
    <source>
        <dbReference type="Proteomes" id="UP000440732"/>
    </source>
</evidence>
<dbReference type="Proteomes" id="UP000433483">
    <property type="component" value="Unassembled WGS sequence"/>
</dbReference>
<dbReference type="EMBL" id="QXGC01001190">
    <property type="protein sequence ID" value="KAE9208940.1"/>
    <property type="molecule type" value="Genomic_DNA"/>
</dbReference>
<dbReference type="EMBL" id="QXGA01001167">
    <property type="protein sequence ID" value="KAE9126919.1"/>
    <property type="molecule type" value="Genomic_DNA"/>
</dbReference>
<evidence type="ECO:0000313" key="12">
    <source>
        <dbReference type="Proteomes" id="UP000433483"/>
    </source>
</evidence>
<evidence type="ECO:0000313" key="17">
    <source>
        <dbReference type="Proteomes" id="UP000460718"/>
    </source>
</evidence>
<evidence type="ECO:0000313" key="2">
    <source>
        <dbReference type="EMBL" id="KAE8994927.1"/>
    </source>
</evidence>
<evidence type="ECO:0000313" key="19">
    <source>
        <dbReference type="Proteomes" id="UP000486351"/>
    </source>
</evidence>
<evidence type="ECO:0000313" key="8">
    <source>
        <dbReference type="EMBL" id="KAE9236750.1"/>
    </source>
</evidence>
<evidence type="ECO:0000313" key="10">
    <source>
        <dbReference type="EMBL" id="KAE9330046.1"/>
    </source>
</evidence>
<evidence type="ECO:0000313" key="6">
    <source>
        <dbReference type="EMBL" id="KAE9194615.1"/>
    </source>
</evidence>
<dbReference type="Proteomes" id="UP000440732">
    <property type="component" value="Unassembled WGS sequence"/>
</dbReference>
<dbReference type="EMBL" id="QXGE01001181">
    <property type="protein sequence ID" value="KAE9296450.1"/>
    <property type="molecule type" value="Genomic_DNA"/>
</dbReference>
<evidence type="ECO:0000313" key="4">
    <source>
        <dbReference type="EMBL" id="KAE9115359.1"/>
    </source>
</evidence>
<sequence>MCTISPIARRSSTQYDRVACLEGSYAYRDLEKHSDILCSSIVQYMPAENQPSDFFNASVLHRTCTDSMG</sequence>
<evidence type="ECO:0000313" key="1">
    <source>
        <dbReference type="EMBL" id="KAE8931154.1"/>
    </source>
</evidence>
<evidence type="ECO:0000313" key="9">
    <source>
        <dbReference type="EMBL" id="KAE9296450.1"/>
    </source>
</evidence>
<dbReference type="EMBL" id="QXFY01001049">
    <property type="protein sequence ID" value="KAE9330046.1"/>
    <property type="molecule type" value="Genomic_DNA"/>
</dbReference>
<dbReference type="Proteomes" id="UP000488956">
    <property type="component" value="Unassembled WGS sequence"/>
</dbReference>
<dbReference type="EMBL" id="QXGD01000503">
    <property type="protein sequence ID" value="KAE9236750.1"/>
    <property type="molecule type" value="Genomic_DNA"/>
</dbReference>
<protein>
    <submittedName>
        <fullName evidence="1">Uncharacterized protein</fullName>
    </submittedName>
</protein>
<dbReference type="Proteomes" id="UP000476176">
    <property type="component" value="Unassembled WGS sequence"/>
</dbReference>
<dbReference type="AlphaFoldDB" id="A0A6A3EBM4"/>
<evidence type="ECO:0000313" key="3">
    <source>
        <dbReference type="EMBL" id="KAE9115338.1"/>
    </source>
</evidence>
<dbReference type="Proteomes" id="UP000429523">
    <property type="component" value="Unassembled WGS sequence"/>
</dbReference>